<keyword evidence="2" id="KW-1185">Reference proteome</keyword>
<reference evidence="1 2" key="1">
    <citation type="submission" date="2018-02" db="EMBL/GenBank/DDBJ databases">
        <authorList>
            <person name="Cohen D.B."/>
            <person name="Kent A.D."/>
        </authorList>
    </citation>
    <scope>NUCLEOTIDE SEQUENCE [LARGE SCALE GENOMIC DNA]</scope>
    <source>
        <strain evidence="1 2">ULC007</strain>
    </source>
</reference>
<reference evidence="1 2" key="2">
    <citation type="submission" date="2018-03" db="EMBL/GenBank/DDBJ databases">
        <title>The ancient ancestry and fast evolution of plastids.</title>
        <authorList>
            <person name="Moore K.R."/>
            <person name="Magnabosco C."/>
            <person name="Momper L."/>
            <person name="Gold D.A."/>
            <person name="Bosak T."/>
            <person name="Fournier G.P."/>
        </authorList>
    </citation>
    <scope>NUCLEOTIDE SEQUENCE [LARGE SCALE GENOMIC DNA]</scope>
    <source>
        <strain evidence="1 2">ULC007</strain>
    </source>
</reference>
<dbReference type="Proteomes" id="UP000238634">
    <property type="component" value="Unassembled WGS sequence"/>
</dbReference>
<accession>A0A2T1DF95</accession>
<dbReference type="STRING" id="1920490.GCA_001895925_04385"/>
<dbReference type="OrthoDB" id="582609at2"/>
<evidence type="ECO:0000313" key="2">
    <source>
        <dbReference type="Proteomes" id="UP000238634"/>
    </source>
</evidence>
<evidence type="ECO:0000313" key="1">
    <source>
        <dbReference type="EMBL" id="PSB19111.1"/>
    </source>
</evidence>
<organism evidence="1 2">
    <name type="scientific">Phormidesmis priestleyi ULC007</name>
    <dbReference type="NCBI Taxonomy" id="1920490"/>
    <lineage>
        <taxon>Bacteria</taxon>
        <taxon>Bacillati</taxon>
        <taxon>Cyanobacteriota</taxon>
        <taxon>Cyanophyceae</taxon>
        <taxon>Leptolyngbyales</taxon>
        <taxon>Leptolyngbyaceae</taxon>
        <taxon>Phormidesmis</taxon>
    </lineage>
</organism>
<comment type="caution">
    <text evidence="1">The sequence shown here is derived from an EMBL/GenBank/DDBJ whole genome shotgun (WGS) entry which is preliminary data.</text>
</comment>
<protein>
    <submittedName>
        <fullName evidence="1">Uncharacterized protein</fullName>
    </submittedName>
</protein>
<proteinExistence type="predicted"/>
<dbReference type="EMBL" id="PVWG01000012">
    <property type="protein sequence ID" value="PSB19111.1"/>
    <property type="molecule type" value="Genomic_DNA"/>
</dbReference>
<sequence>MATSRDVLGLNPESIVLPNGEQLEISAYYSLGNRGISINIVGNDKTLIQVGGFKHSETSYDPSVIFLTPKGLYLSLLVGQ</sequence>
<gene>
    <name evidence="1" type="ORF">C7B65_12565</name>
</gene>
<dbReference type="AlphaFoldDB" id="A0A2T1DF95"/>
<dbReference type="RefSeq" id="WP_073070475.1">
    <property type="nucleotide sequence ID" value="NZ_MPPI01000007.1"/>
</dbReference>
<name>A0A2T1DF95_9CYAN</name>